<dbReference type="FunCoup" id="H3AIF6">
    <property type="interactions" value="488"/>
</dbReference>
<dbReference type="EMBL" id="AFYH01102146">
    <property type="status" value="NOT_ANNOTATED_CDS"/>
    <property type="molecule type" value="Genomic_DNA"/>
</dbReference>
<feature type="compositionally biased region" description="Polar residues" evidence="19">
    <location>
        <begin position="594"/>
        <end position="607"/>
    </location>
</feature>
<keyword evidence="6" id="KW-0547">Nucleotide-binding</keyword>
<dbReference type="InterPro" id="IPR024909">
    <property type="entry name" value="Cys-tRNA/MSH_ligase"/>
</dbReference>
<dbReference type="PANTHER" id="PTHR10890:SF27">
    <property type="entry name" value="CYSTEINE--TRNA LIGASE, MITOCHONDRIAL-RELATED"/>
    <property type="match status" value="1"/>
</dbReference>
<evidence type="ECO:0000256" key="11">
    <source>
        <dbReference type="ARBA" id="ARBA00031499"/>
    </source>
</evidence>
<evidence type="ECO:0000256" key="12">
    <source>
        <dbReference type="ARBA" id="ARBA00043868"/>
    </source>
</evidence>
<feature type="region of interest" description="Disordered" evidence="19">
    <location>
        <begin position="594"/>
        <end position="613"/>
    </location>
</feature>
<evidence type="ECO:0000256" key="18">
    <source>
        <dbReference type="ARBA" id="ARBA00049046"/>
    </source>
</evidence>
<evidence type="ECO:0000313" key="23">
    <source>
        <dbReference type="Proteomes" id="UP000008672"/>
    </source>
</evidence>
<evidence type="ECO:0000256" key="15">
    <source>
        <dbReference type="ARBA" id="ARBA00047548"/>
    </source>
</evidence>
<dbReference type="OMA" id="HAWPASE"/>
<name>H3AIF6_LATCH</name>
<dbReference type="GO" id="GO:0005737">
    <property type="term" value="C:cytoplasm"/>
    <property type="evidence" value="ECO:0007669"/>
    <property type="project" value="TreeGrafter"/>
</dbReference>
<keyword evidence="9" id="KW-0648">Protein biosynthesis</keyword>
<dbReference type="OrthoDB" id="438179at2759"/>
<comment type="function">
    <text evidence="13">In addition to its role as an aminoacyl-tRNA synthetase, has also cysteine persulfide synthase activity. Produces reactive persulfide species such as cysteine persulfide (CysSSH) from substrate cysteine and mediate direct incorporation of CysSSH into proteins during translations, resulting in protein persulfides and polysulfides. CysSSHs behave as potent antioxidants and cellular protectants.</text>
</comment>
<dbReference type="FunFam" id="3.40.50.620:FF:000027">
    <property type="entry name" value="Cysteine--tRNA ligase, cytoplasmic"/>
    <property type="match status" value="1"/>
</dbReference>
<evidence type="ECO:0000256" key="7">
    <source>
        <dbReference type="ARBA" id="ARBA00022833"/>
    </source>
</evidence>
<evidence type="ECO:0000256" key="6">
    <source>
        <dbReference type="ARBA" id="ARBA00022741"/>
    </source>
</evidence>
<dbReference type="EMBL" id="AFYH01102142">
    <property type="status" value="NOT_ANNOTATED_CDS"/>
    <property type="molecule type" value="Genomic_DNA"/>
</dbReference>
<feature type="domain" description="tRNA synthetases class I catalytic" evidence="21">
    <location>
        <begin position="99"/>
        <end position="391"/>
    </location>
</feature>
<dbReference type="EMBL" id="AFYH01102147">
    <property type="status" value="NOT_ANNOTATED_CDS"/>
    <property type="molecule type" value="Genomic_DNA"/>
</dbReference>
<dbReference type="GO" id="GO:0005524">
    <property type="term" value="F:ATP binding"/>
    <property type="evidence" value="ECO:0007669"/>
    <property type="project" value="UniProtKB-KW"/>
</dbReference>
<evidence type="ECO:0000256" key="14">
    <source>
        <dbReference type="ARBA" id="ARBA00047499"/>
    </source>
</evidence>
<dbReference type="GeneID" id="102349021"/>
<comment type="catalytic activity">
    <reaction evidence="17">
        <text>S-sulfanyl-L-cysteine + tRNA(Cys) + ATP = (S)-sulfanyl-L-cysteinyl-tRNA(Cys) + AMP + diphosphate</text>
        <dbReference type="Rhea" id="RHEA:78647"/>
        <dbReference type="Rhea" id="RHEA-COMP:9661"/>
        <dbReference type="Rhea" id="RHEA-COMP:19119"/>
        <dbReference type="ChEBI" id="CHEBI:30616"/>
        <dbReference type="ChEBI" id="CHEBI:33019"/>
        <dbReference type="ChEBI" id="CHEBI:58591"/>
        <dbReference type="ChEBI" id="CHEBI:78442"/>
        <dbReference type="ChEBI" id="CHEBI:229520"/>
        <dbReference type="ChEBI" id="CHEBI:456215"/>
    </reaction>
    <physiologicalReaction direction="left-to-right" evidence="17">
        <dbReference type="Rhea" id="RHEA:78648"/>
    </physiologicalReaction>
</comment>
<gene>
    <name evidence="22" type="primary">CARS2</name>
</gene>
<dbReference type="CTD" id="79587"/>
<evidence type="ECO:0000256" key="2">
    <source>
        <dbReference type="ARBA" id="ARBA00005594"/>
    </source>
</evidence>
<evidence type="ECO:0000256" key="19">
    <source>
        <dbReference type="SAM" id="MobiDB-lite"/>
    </source>
</evidence>
<dbReference type="Pfam" id="PF01406">
    <property type="entry name" value="tRNA-synt_1e"/>
    <property type="match status" value="1"/>
</dbReference>
<dbReference type="InterPro" id="IPR014729">
    <property type="entry name" value="Rossmann-like_a/b/a_fold"/>
</dbReference>
<evidence type="ECO:0000256" key="3">
    <source>
        <dbReference type="ARBA" id="ARBA00012832"/>
    </source>
</evidence>
<dbReference type="PANTHER" id="PTHR10890">
    <property type="entry name" value="CYSTEINYL-TRNA SYNTHETASE"/>
    <property type="match status" value="1"/>
</dbReference>
<evidence type="ECO:0000256" key="10">
    <source>
        <dbReference type="ARBA" id="ARBA00023146"/>
    </source>
</evidence>
<dbReference type="EMBL" id="AFYH01102145">
    <property type="status" value="NOT_ANNOTATED_CDS"/>
    <property type="molecule type" value="Genomic_DNA"/>
</dbReference>
<dbReference type="InterPro" id="IPR015803">
    <property type="entry name" value="Cys-tRNA-ligase"/>
</dbReference>
<feature type="signal peptide" evidence="20">
    <location>
        <begin position="1"/>
        <end position="20"/>
    </location>
</feature>
<dbReference type="SUPFAM" id="SSF47323">
    <property type="entry name" value="Anticodon-binding domain of a subclass of class I aminoacyl-tRNA synthetases"/>
    <property type="match status" value="1"/>
</dbReference>
<evidence type="ECO:0000256" key="5">
    <source>
        <dbReference type="ARBA" id="ARBA00022723"/>
    </source>
</evidence>
<evidence type="ECO:0000256" key="20">
    <source>
        <dbReference type="SAM" id="SignalP"/>
    </source>
</evidence>
<dbReference type="RefSeq" id="XP_005999444.1">
    <property type="nucleotide sequence ID" value="XM_005999382.3"/>
</dbReference>
<evidence type="ECO:0000259" key="21">
    <source>
        <dbReference type="Pfam" id="PF01406"/>
    </source>
</evidence>
<evidence type="ECO:0000256" key="1">
    <source>
        <dbReference type="ARBA" id="ARBA00001947"/>
    </source>
</evidence>
<keyword evidence="7" id="KW-0862">Zinc</keyword>
<dbReference type="Gene3D" id="3.40.50.620">
    <property type="entry name" value="HUPs"/>
    <property type="match status" value="1"/>
</dbReference>
<keyword evidence="10" id="KW-0030">Aminoacyl-tRNA synthetase</keyword>
<dbReference type="AlphaFoldDB" id="H3AIF6"/>
<dbReference type="HOGENOM" id="CLU_013528_0_3_1"/>
<dbReference type="GO" id="GO:0006423">
    <property type="term" value="P:cysteinyl-tRNA aminoacylation"/>
    <property type="evidence" value="ECO:0007669"/>
    <property type="project" value="InterPro"/>
</dbReference>
<keyword evidence="5" id="KW-0479">Metal-binding</keyword>
<keyword evidence="4" id="KW-0436">Ligase</keyword>
<reference evidence="22" key="2">
    <citation type="submission" date="2025-08" db="UniProtKB">
        <authorList>
            <consortium name="Ensembl"/>
        </authorList>
    </citation>
    <scope>IDENTIFICATION</scope>
</reference>
<sequence>MLPQMSQMRWLHPCWRLTLSRFLLTSHYSAFPSLKKKTLGCRRALQRGPILSANPFCGGLCYSHTGQAKEWHKPAGYDTGIKTYNSLTRRKEPLILANKGAATWYSCGPTVYDHAHLGHACSYVRFDILRRILKSFGNDVITVMVITDIDDKIIKRANELSISPFVLAQIYEEDFKQDMAALKVLPPAVYMRVTENIPAIISFIKGIINNGHAYATSKGNVYFAINSIGDRYGKLVGTFADVGTEPDSDKWDAKDFALWKASKPQEPFWDSPWGTGRPGWHIECSTIASSVFGSQLDIHTGGIDLAFPHHENEIAQCEAYHKCEQWGNYFLHSGHLHLKGSEEKMSKSLKNYITIKDFLQTSSANQFRMFCLLSKYRSAIEYSDASLSEAKSILNIISSFTNDASAYMKGQLLCNPIDEGLLMERLATAKTNVQTALADDFDTPRAVDAIMDLIHHGNRQLQVVTKAGGSPRSPFVYGAIITYVEQFLDTVGLSLTEPQDAMKQQSLGTFHSVVDQLVNFRSKVRNYALGTEDLKTADTTESTVPSEAAKEQQKEKRKQLLGERAPLLQVCDVLRQDLTALGVHIKDRGNTSTWEVTEQRAASQANKESPIGD</sequence>
<dbReference type="STRING" id="7897.ENSLACP00000009427"/>
<dbReference type="EMBL" id="AFYH01102144">
    <property type="status" value="NOT_ANNOTATED_CDS"/>
    <property type="molecule type" value="Genomic_DNA"/>
</dbReference>
<dbReference type="EMBL" id="AFYH01102143">
    <property type="status" value="NOT_ANNOTATED_CDS"/>
    <property type="molecule type" value="Genomic_DNA"/>
</dbReference>
<comment type="catalytic activity">
    <reaction evidence="14">
        <text>S-disulfanyl-L-cysteine + tRNA(Cys) + ATP = (S)-disulfanyl-L-cysteinyl-tRNA(Cys) + AMP + diphosphate</text>
        <dbReference type="Rhea" id="RHEA:78651"/>
        <dbReference type="Rhea" id="RHEA-COMP:9661"/>
        <dbReference type="Rhea" id="RHEA-COMP:19120"/>
        <dbReference type="ChEBI" id="CHEBI:30616"/>
        <dbReference type="ChEBI" id="CHEBI:33019"/>
        <dbReference type="ChEBI" id="CHEBI:78442"/>
        <dbReference type="ChEBI" id="CHEBI:229465"/>
        <dbReference type="ChEBI" id="CHEBI:229521"/>
        <dbReference type="ChEBI" id="CHEBI:456215"/>
    </reaction>
    <physiologicalReaction direction="left-to-right" evidence="14">
        <dbReference type="Rhea" id="RHEA:78652"/>
    </physiologicalReaction>
</comment>
<dbReference type="SUPFAM" id="SSF52374">
    <property type="entry name" value="Nucleotidylyl transferase"/>
    <property type="match status" value="1"/>
</dbReference>
<reference evidence="22" key="3">
    <citation type="submission" date="2025-09" db="UniProtKB">
        <authorList>
            <consortium name="Ensembl"/>
        </authorList>
    </citation>
    <scope>IDENTIFICATION</scope>
</reference>
<feature type="region of interest" description="Disordered" evidence="19">
    <location>
        <begin position="537"/>
        <end position="557"/>
    </location>
</feature>
<protein>
    <recommendedName>
        <fullName evidence="3">cysteine--tRNA ligase</fullName>
        <ecNumber evidence="3">6.1.1.16</ecNumber>
    </recommendedName>
    <alternativeName>
        <fullName evidence="11">Cysteinyl-tRNA synthetase</fullName>
    </alternativeName>
</protein>
<dbReference type="InterPro" id="IPR032678">
    <property type="entry name" value="tRNA-synt_1_cat_dom"/>
</dbReference>
<dbReference type="GeneTree" id="ENSGT00390000006347"/>
<proteinExistence type="inferred from homology"/>
<evidence type="ECO:0000256" key="17">
    <source>
        <dbReference type="ARBA" id="ARBA00048609"/>
    </source>
</evidence>
<dbReference type="EC" id="6.1.1.16" evidence="3"/>
<dbReference type="Gene3D" id="1.20.120.1910">
    <property type="entry name" value="Cysteine-tRNA ligase, C-terminal anti-codon recognition domain"/>
    <property type="match status" value="1"/>
</dbReference>
<comment type="cofactor">
    <cofactor evidence="1">
        <name>Zn(2+)</name>
        <dbReference type="ChEBI" id="CHEBI:29105"/>
    </cofactor>
</comment>
<dbReference type="CDD" id="cd00672">
    <property type="entry name" value="CysRS_core"/>
    <property type="match status" value="1"/>
</dbReference>
<dbReference type="GO" id="GO:0004817">
    <property type="term" value="F:cysteine-tRNA ligase activity"/>
    <property type="evidence" value="ECO:0007669"/>
    <property type="project" value="UniProtKB-EC"/>
</dbReference>
<reference evidence="23" key="1">
    <citation type="submission" date="2011-08" db="EMBL/GenBank/DDBJ databases">
        <title>The draft genome of Latimeria chalumnae.</title>
        <authorList>
            <person name="Di Palma F."/>
            <person name="Alfoldi J."/>
            <person name="Johnson J."/>
            <person name="Berlin A."/>
            <person name="Gnerre S."/>
            <person name="Jaffe D."/>
            <person name="MacCallum I."/>
            <person name="Young S."/>
            <person name="Walker B.J."/>
            <person name="Lander E."/>
            <person name="Lindblad-Toh K."/>
        </authorList>
    </citation>
    <scope>NUCLEOTIDE SEQUENCE [LARGE SCALE GENOMIC DNA]</scope>
    <source>
        <strain evidence="23">Wild caught</strain>
    </source>
</reference>
<comment type="catalytic activity">
    <reaction evidence="18">
        <text>tRNA(Cys) + L-cysteine + ATP = L-cysteinyl-tRNA(Cys) + AMP + diphosphate</text>
        <dbReference type="Rhea" id="RHEA:17773"/>
        <dbReference type="Rhea" id="RHEA-COMP:9661"/>
        <dbReference type="Rhea" id="RHEA-COMP:9679"/>
        <dbReference type="ChEBI" id="CHEBI:30616"/>
        <dbReference type="ChEBI" id="CHEBI:33019"/>
        <dbReference type="ChEBI" id="CHEBI:35235"/>
        <dbReference type="ChEBI" id="CHEBI:78442"/>
        <dbReference type="ChEBI" id="CHEBI:78517"/>
        <dbReference type="ChEBI" id="CHEBI:456215"/>
        <dbReference type="EC" id="6.1.1.16"/>
    </reaction>
    <physiologicalReaction direction="right-to-left" evidence="18">
        <dbReference type="Rhea" id="RHEA:17775"/>
    </physiologicalReaction>
</comment>
<feature type="compositionally biased region" description="Basic and acidic residues" evidence="19">
    <location>
        <begin position="548"/>
        <end position="557"/>
    </location>
</feature>
<dbReference type="GO" id="GO:0046872">
    <property type="term" value="F:metal ion binding"/>
    <property type="evidence" value="ECO:0007669"/>
    <property type="project" value="UniProtKB-KW"/>
</dbReference>
<comment type="catalytic activity">
    <reaction evidence="15">
        <text>2 L-cysteine = S-sulfanyl-L-cysteine + L-alanine</text>
        <dbReference type="Rhea" id="RHEA:78543"/>
        <dbReference type="ChEBI" id="CHEBI:35235"/>
        <dbReference type="ChEBI" id="CHEBI:57972"/>
        <dbReference type="ChEBI" id="CHEBI:58591"/>
    </reaction>
    <physiologicalReaction direction="left-to-right" evidence="15">
        <dbReference type="Rhea" id="RHEA:78544"/>
    </physiologicalReaction>
</comment>
<dbReference type="InterPro" id="IPR009080">
    <property type="entry name" value="tRNAsynth_Ia_anticodon-bd"/>
</dbReference>
<evidence type="ECO:0000313" key="22">
    <source>
        <dbReference type="Ensembl" id="ENSLACP00000009427.2"/>
    </source>
</evidence>
<evidence type="ECO:0000256" key="8">
    <source>
        <dbReference type="ARBA" id="ARBA00022840"/>
    </source>
</evidence>
<dbReference type="GO" id="GO:0021828">
    <property type="term" value="P:gonadotrophin-releasing hormone neuronal migration to the hypothalamus"/>
    <property type="evidence" value="ECO:0007669"/>
    <property type="project" value="Ensembl"/>
</dbReference>
<keyword evidence="8" id="KW-0067">ATP-binding</keyword>
<comment type="similarity">
    <text evidence="2">Belongs to the class-I aminoacyl-tRNA synthetase family.</text>
</comment>
<feature type="chain" id="PRO_5003580354" description="cysteine--tRNA ligase" evidence="20">
    <location>
        <begin position="21"/>
        <end position="613"/>
    </location>
</feature>
<accession>H3AIF6</accession>
<dbReference type="HAMAP" id="MF_00041">
    <property type="entry name" value="Cys_tRNA_synth"/>
    <property type="match status" value="1"/>
</dbReference>
<dbReference type="NCBIfam" id="TIGR00435">
    <property type="entry name" value="cysS"/>
    <property type="match status" value="1"/>
</dbReference>
<evidence type="ECO:0000256" key="9">
    <source>
        <dbReference type="ARBA" id="ARBA00022917"/>
    </source>
</evidence>
<dbReference type="PRINTS" id="PR00983">
    <property type="entry name" value="TRNASYNTHCYS"/>
</dbReference>
<dbReference type="Ensembl" id="ENSLACT00000009499.2">
    <property type="protein sequence ID" value="ENSLACP00000009427.2"/>
    <property type="gene ID" value="ENSLACG00000008315.2"/>
</dbReference>
<dbReference type="eggNOG" id="KOG2007">
    <property type="taxonomic scope" value="Eukaryota"/>
</dbReference>
<evidence type="ECO:0000256" key="4">
    <source>
        <dbReference type="ARBA" id="ARBA00022598"/>
    </source>
</evidence>
<comment type="function">
    <text evidence="12">Mitochondrial cysteine-specific aminoacyl-tRNA synthetase that catalyzes the ATP-dependent ligation of cysteine to tRNA(Cys).</text>
</comment>
<organism evidence="22 23">
    <name type="scientific">Latimeria chalumnae</name>
    <name type="common">Coelacanth</name>
    <dbReference type="NCBI Taxonomy" id="7897"/>
    <lineage>
        <taxon>Eukaryota</taxon>
        <taxon>Metazoa</taxon>
        <taxon>Chordata</taxon>
        <taxon>Craniata</taxon>
        <taxon>Vertebrata</taxon>
        <taxon>Euteleostomi</taxon>
        <taxon>Coelacanthiformes</taxon>
        <taxon>Coelacanthidae</taxon>
        <taxon>Latimeria</taxon>
    </lineage>
</organism>
<evidence type="ECO:0000256" key="13">
    <source>
        <dbReference type="ARBA" id="ARBA00045476"/>
    </source>
</evidence>
<keyword evidence="23" id="KW-1185">Reference proteome</keyword>
<dbReference type="Bgee" id="ENSLACG00000008315">
    <property type="expression patterns" value="Expressed in chordate pharynx and 5 other cell types or tissues"/>
</dbReference>
<dbReference type="Proteomes" id="UP000008672">
    <property type="component" value="Unassembled WGS sequence"/>
</dbReference>
<comment type="catalytic activity">
    <reaction evidence="16">
        <text>S-sulfanyl-L-cysteine + L-cysteine = S-disulfanyl-L-cysteine + L-alanine</text>
        <dbReference type="Rhea" id="RHEA:78627"/>
        <dbReference type="ChEBI" id="CHEBI:35235"/>
        <dbReference type="ChEBI" id="CHEBI:57972"/>
        <dbReference type="ChEBI" id="CHEBI:58591"/>
        <dbReference type="ChEBI" id="CHEBI:229465"/>
    </reaction>
    <physiologicalReaction direction="left-to-right" evidence="16">
        <dbReference type="Rhea" id="RHEA:78628"/>
    </physiologicalReaction>
</comment>
<keyword evidence="20" id="KW-0732">Signal</keyword>
<dbReference type="InParanoid" id="H3AIF6"/>
<evidence type="ECO:0000256" key="16">
    <source>
        <dbReference type="ARBA" id="ARBA00047731"/>
    </source>
</evidence>